<dbReference type="AlphaFoldDB" id="A0A2R6RHW9"/>
<gene>
    <name evidence="1" type="ORF">PHLCEN_2v2778</name>
</gene>
<comment type="caution">
    <text evidence="1">The sequence shown here is derived from an EMBL/GenBank/DDBJ whole genome shotgun (WGS) entry which is preliminary data.</text>
</comment>
<dbReference type="EMBL" id="MLYV02000256">
    <property type="protein sequence ID" value="PSS29630.1"/>
    <property type="molecule type" value="Genomic_DNA"/>
</dbReference>
<name>A0A2R6RHW9_9APHY</name>
<protein>
    <submittedName>
        <fullName evidence="1">Uncharacterized protein</fullName>
    </submittedName>
</protein>
<organism evidence="1 2">
    <name type="scientific">Hermanssonia centrifuga</name>
    <dbReference type="NCBI Taxonomy" id="98765"/>
    <lineage>
        <taxon>Eukaryota</taxon>
        <taxon>Fungi</taxon>
        <taxon>Dikarya</taxon>
        <taxon>Basidiomycota</taxon>
        <taxon>Agaricomycotina</taxon>
        <taxon>Agaricomycetes</taxon>
        <taxon>Polyporales</taxon>
        <taxon>Meruliaceae</taxon>
        <taxon>Hermanssonia</taxon>
    </lineage>
</organism>
<evidence type="ECO:0000313" key="2">
    <source>
        <dbReference type="Proteomes" id="UP000186601"/>
    </source>
</evidence>
<keyword evidence="2" id="KW-1185">Reference proteome</keyword>
<sequence length="64" mass="7350">MSEVDEVAMTVIGEGALRRAYQVSRSIVLRLRLLNSIQLEEVKRLIQELRSQEAVHGARCNREE</sequence>
<evidence type="ECO:0000313" key="1">
    <source>
        <dbReference type="EMBL" id="PSS29630.1"/>
    </source>
</evidence>
<reference evidence="1 2" key="1">
    <citation type="submission" date="2018-02" db="EMBL/GenBank/DDBJ databases">
        <title>Genome sequence of the basidiomycete white-rot fungus Phlebia centrifuga.</title>
        <authorList>
            <person name="Granchi Z."/>
            <person name="Peng M."/>
            <person name="de Vries R.P."/>
            <person name="Hilden K."/>
            <person name="Makela M.R."/>
            <person name="Grigoriev I."/>
            <person name="Riley R."/>
        </authorList>
    </citation>
    <scope>NUCLEOTIDE SEQUENCE [LARGE SCALE GENOMIC DNA]</scope>
    <source>
        <strain evidence="1 2">FBCC195</strain>
    </source>
</reference>
<dbReference type="Proteomes" id="UP000186601">
    <property type="component" value="Unassembled WGS sequence"/>
</dbReference>
<proteinExistence type="predicted"/>
<accession>A0A2R6RHW9</accession>